<dbReference type="SUPFAM" id="SSF55681">
    <property type="entry name" value="Class II aaRS and biotin synthetases"/>
    <property type="match status" value="1"/>
</dbReference>
<name>Q97LH2_CLOAB</name>
<dbReference type="GO" id="GO:0016740">
    <property type="term" value="F:transferase activity"/>
    <property type="evidence" value="ECO:0007669"/>
    <property type="project" value="UniProtKB-ARBA"/>
</dbReference>
<dbReference type="InterPro" id="IPR008988">
    <property type="entry name" value="Transcriptional_repressor_C"/>
</dbReference>
<dbReference type="KEGG" id="cac:CA_C0589"/>
<dbReference type="eggNOG" id="COG0340">
    <property type="taxonomic scope" value="Bacteria"/>
</dbReference>
<organism evidence="3 4">
    <name type="scientific">Clostridium acetobutylicum (strain ATCC 824 / DSM 792 / JCM 1419 / IAM 19013 / LMG 5710 / NBRC 13948 / NRRL B-527 / VKM B-1787 / 2291 / W)</name>
    <dbReference type="NCBI Taxonomy" id="272562"/>
    <lineage>
        <taxon>Bacteria</taxon>
        <taxon>Bacillati</taxon>
        <taxon>Bacillota</taxon>
        <taxon>Clostridia</taxon>
        <taxon>Eubacteriales</taxon>
        <taxon>Clostridiaceae</taxon>
        <taxon>Clostridium</taxon>
    </lineage>
</organism>
<dbReference type="PROSITE" id="PS51733">
    <property type="entry name" value="BPL_LPL_CATALYTIC"/>
    <property type="match status" value="1"/>
</dbReference>
<dbReference type="STRING" id="272562.CA_C0589"/>
<dbReference type="Gene3D" id="2.30.30.100">
    <property type="match status" value="1"/>
</dbReference>
<dbReference type="SUPFAM" id="SSF50037">
    <property type="entry name" value="C-terminal domain of transcriptional repressors"/>
    <property type="match status" value="1"/>
</dbReference>
<evidence type="ECO:0000256" key="1">
    <source>
        <dbReference type="ARBA" id="ARBA00022598"/>
    </source>
</evidence>
<dbReference type="InterPro" id="IPR045864">
    <property type="entry name" value="aa-tRNA-synth_II/BPL/LPL"/>
</dbReference>
<keyword evidence="1" id="KW-0436">Ligase</keyword>
<gene>
    <name evidence="3" type="primary">birA</name>
    <name evidence="3" type="ordered locus">CA_C0589</name>
</gene>
<evidence type="ECO:0000313" key="4">
    <source>
        <dbReference type="Proteomes" id="UP000000814"/>
    </source>
</evidence>
<evidence type="ECO:0000259" key="2">
    <source>
        <dbReference type="PROSITE" id="PS51733"/>
    </source>
</evidence>
<dbReference type="EMBL" id="AE001437">
    <property type="protein sequence ID" value="AAK78567.1"/>
    <property type="molecule type" value="Genomic_DNA"/>
</dbReference>
<dbReference type="PANTHER" id="PTHR12835">
    <property type="entry name" value="BIOTIN PROTEIN LIGASE"/>
    <property type="match status" value="1"/>
</dbReference>
<protein>
    <submittedName>
        <fullName evidence="3">Biotin-(Acetyl-CoA carboxylase)ligase</fullName>
    </submittedName>
</protein>
<reference evidence="3 4" key="1">
    <citation type="journal article" date="2001" name="J. Bacteriol.">
        <title>Genome sequence and comparative analysis of the solvent-producing bacterium Clostridium acetobutylicum.</title>
        <authorList>
            <person name="Nolling J."/>
            <person name="Breton G."/>
            <person name="Omelchenko M.V."/>
            <person name="Makarova K.S."/>
            <person name="Zeng Q."/>
            <person name="Gibson R."/>
            <person name="Lee H.M."/>
            <person name="Dubois J."/>
            <person name="Qiu D."/>
            <person name="Hitti J."/>
            <person name="Wolf Y.I."/>
            <person name="Tatusov R.L."/>
            <person name="Sabathe F."/>
            <person name="Doucette-Stamm L."/>
            <person name="Soucaille P."/>
            <person name="Daly M.J."/>
            <person name="Bennett G.N."/>
            <person name="Koonin E.V."/>
            <person name="Smith D.R."/>
        </authorList>
    </citation>
    <scope>NUCLEOTIDE SEQUENCE [LARGE SCALE GENOMIC DNA]</scope>
    <source>
        <strain evidence="4">ATCC 824 / DSM 792 / JCM 1419 / LMG 5710 / VKM B-1787</strain>
    </source>
</reference>
<dbReference type="PIR" id="D96972">
    <property type="entry name" value="D96972"/>
</dbReference>
<sequence length="270" mass="30397">MERGNFSLNINKINSLLTTKYIGRNLILLDSIDSTNLEAKRLIMRAVAEGSLIISEEQTLGKCRFSDRTWSSPKYKGLWMSLILKPNVKKTLFPLITQLAAASLTNSFNKMNINCLIKWPNDILLNNKKLVGILAEVSEDINNTSNIILGIGINVNQDYNDFSPEISKKATSLRIELNEPISRETILSNILNDFEIIYENFLETQDPNSFLDICKKNSALIGKEIAITKKDHTEAAKVIDISRKGELVVTFNDGHTENLISGEVTLNKFY</sequence>
<dbReference type="CDD" id="cd16442">
    <property type="entry name" value="BPL"/>
    <property type="match status" value="1"/>
</dbReference>
<evidence type="ECO:0000313" key="3">
    <source>
        <dbReference type="EMBL" id="AAK78567.1"/>
    </source>
</evidence>
<dbReference type="GeneID" id="44997100"/>
<feature type="domain" description="BPL/LPL catalytic" evidence="2">
    <location>
        <begin position="11"/>
        <end position="202"/>
    </location>
</feature>
<dbReference type="PANTHER" id="PTHR12835:SF5">
    <property type="entry name" value="BIOTIN--PROTEIN LIGASE"/>
    <property type="match status" value="1"/>
</dbReference>
<dbReference type="Proteomes" id="UP000000814">
    <property type="component" value="Chromosome"/>
</dbReference>
<dbReference type="InterPro" id="IPR004143">
    <property type="entry name" value="BPL_LPL_catalytic"/>
</dbReference>
<dbReference type="Gene3D" id="3.30.930.10">
    <property type="entry name" value="Bira Bifunctional Protein, Domain 2"/>
    <property type="match status" value="1"/>
</dbReference>
<dbReference type="GO" id="GO:0005737">
    <property type="term" value="C:cytoplasm"/>
    <property type="evidence" value="ECO:0007669"/>
    <property type="project" value="TreeGrafter"/>
</dbReference>
<dbReference type="OrthoDB" id="9807064at2"/>
<dbReference type="GO" id="GO:0009249">
    <property type="term" value="P:protein lipoylation"/>
    <property type="evidence" value="ECO:0007669"/>
    <property type="project" value="UniProtKB-ARBA"/>
</dbReference>
<dbReference type="GO" id="GO:0004077">
    <property type="term" value="F:biotin--[biotin carboxyl-carrier protein] ligase activity"/>
    <property type="evidence" value="ECO:0007669"/>
    <property type="project" value="InterPro"/>
</dbReference>
<dbReference type="HOGENOM" id="CLU_051096_3_0_9"/>
<dbReference type="RefSeq" id="WP_010963909.1">
    <property type="nucleotide sequence ID" value="NC_003030.1"/>
</dbReference>
<dbReference type="InterPro" id="IPR004408">
    <property type="entry name" value="Biotin_CoA_COase_ligase"/>
</dbReference>
<keyword evidence="4" id="KW-1185">Reference proteome</keyword>
<proteinExistence type="predicted"/>
<accession>Q97LH2</accession>
<dbReference type="SMR" id="Q97LH2"/>
<dbReference type="AlphaFoldDB" id="Q97LH2"/>
<dbReference type="NCBIfam" id="TIGR00121">
    <property type="entry name" value="birA_ligase"/>
    <property type="match status" value="1"/>
</dbReference>
<dbReference type="PATRIC" id="fig|272562.8.peg.792"/>
<dbReference type="Pfam" id="PF03099">
    <property type="entry name" value="BPL_LplA_LipB"/>
    <property type="match status" value="1"/>
</dbReference>